<evidence type="ECO:0000313" key="4">
    <source>
        <dbReference type="Proteomes" id="UP001301769"/>
    </source>
</evidence>
<keyword evidence="1" id="KW-0539">Nucleus</keyword>
<gene>
    <name evidence="3" type="ORF">QBC37DRAFT_371570</name>
</gene>
<accession>A0AAN6YDG6</accession>
<feature type="region of interest" description="Disordered" evidence="2">
    <location>
        <begin position="323"/>
        <end position="372"/>
    </location>
</feature>
<dbReference type="Proteomes" id="UP001301769">
    <property type="component" value="Unassembled WGS sequence"/>
</dbReference>
<dbReference type="InterPro" id="IPR001138">
    <property type="entry name" value="Zn2Cys6_DnaBD"/>
</dbReference>
<dbReference type="GO" id="GO:0000981">
    <property type="term" value="F:DNA-binding transcription factor activity, RNA polymerase II-specific"/>
    <property type="evidence" value="ECO:0007669"/>
    <property type="project" value="InterPro"/>
</dbReference>
<reference evidence="3" key="2">
    <citation type="submission" date="2023-05" db="EMBL/GenBank/DDBJ databases">
        <authorList>
            <consortium name="Lawrence Berkeley National Laboratory"/>
            <person name="Steindorff A."/>
            <person name="Hensen N."/>
            <person name="Bonometti L."/>
            <person name="Westerberg I."/>
            <person name="Brannstrom I.O."/>
            <person name="Guillou S."/>
            <person name="Cros-Aarteil S."/>
            <person name="Calhoun S."/>
            <person name="Haridas S."/>
            <person name="Kuo A."/>
            <person name="Mondo S."/>
            <person name="Pangilinan J."/>
            <person name="Riley R."/>
            <person name="Labutti K."/>
            <person name="Andreopoulos B."/>
            <person name="Lipzen A."/>
            <person name="Chen C."/>
            <person name="Yanf M."/>
            <person name="Daum C."/>
            <person name="Ng V."/>
            <person name="Clum A."/>
            <person name="Ohm R."/>
            <person name="Martin F."/>
            <person name="Silar P."/>
            <person name="Natvig D."/>
            <person name="Lalanne C."/>
            <person name="Gautier V."/>
            <person name="Ament-Velasquez S.L."/>
            <person name="Kruys A."/>
            <person name="Hutchinson M.I."/>
            <person name="Powell A.J."/>
            <person name="Barry K."/>
            <person name="Miller A.N."/>
            <person name="Grigoriev I.V."/>
            <person name="Debuchy R."/>
            <person name="Gladieux P."/>
            <person name="Thoren M.H."/>
            <person name="Johannesson H."/>
        </authorList>
    </citation>
    <scope>NUCLEOTIDE SEQUENCE</scope>
    <source>
        <strain evidence="3">PSN293</strain>
    </source>
</reference>
<dbReference type="AlphaFoldDB" id="A0AAN6YDG6"/>
<proteinExistence type="predicted"/>
<organism evidence="3 4">
    <name type="scientific">Rhypophila decipiens</name>
    <dbReference type="NCBI Taxonomy" id="261697"/>
    <lineage>
        <taxon>Eukaryota</taxon>
        <taxon>Fungi</taxon>
        <taxon>Dikarya</taxon>
        <taxon>Ascomycota</taxon>
        <taxon>Pezizomycotina</taxon>
        <taxon>Sordariomycetes</taxon>
        <taxon>Sordariomycetidae</taxon>
        <taxon>Sordariales</taxon>
        <taxon>Naviculisporaceae</taxon>
        <taxon>Rhypophila</taxon>
    </lineage>
</organism>
<evidence type="ECO:0000256" key="2">
    <source>
        <dbReference type="SAM" id="MobiDB-lite"/>
    </source>
</evidence>
<comment type="caution">
    <text evidence="3">The sequence shown here is derived from an EMBL/GenBank/DDBJ whole genome shotgun (WGS) entry which is preliminary data.</text>
</comment>
<feature type="region of interest" description="Disordered" evidence="2">
    <location>
        <begin position="245"/>
        <end position="280"/>
    </location>
</feature>
<feature type="compositionally biased region" description="Polar residues" evidence="2">
    <location>
        <begin position="323"/>
        <end position="344"/>
    </location>
</feature>
<dbReference type="EMBL" id="MU858075">
    <property type="protein sequence ID" value="KAK4215840.1"/>
    <property type="molecule type" value="Genomic_DNA"/>
</dbReference>
<feature type="compositionally biased region" description="Polar residues" evidence="2">
    <location>
        <begin position="497"/>
        <end position="519"/>
    </location>
</feature>
<reference evidence="3" key="1">
    <citation type="journal article" date="2023" name="Mol. Phylogenet. Evol.">
        <title>Genome-scale phylogeny and comparative genomics of the fungal order Sordariales.</title>
        <authorList>
            <person name="Hensen N."/>
            <person name="Bonometti L."/>
            <person name="Westerberg I."/>
            <person name="Brannstrom I.O."/>
            <person name="Guillou S."/>
            <person name="Cros-Aarteil S."/>
            <person name="Calhoun S."/>
            <person name="Haridas S."/>
            <person name="Kuo A."/>
            <person name="Mondo S."/>
            <person name="Pangilinan J."/>
            <person name="Riley R."/>
            <person name="LaButti K."/>
            <person name="Andreopoulos B."/>
            <person name="Lipzen A."/>
            <person name="Chen C."/>
            <person name="Yan M."/>
            <person name="Daum C."/>
            <person name="Ng V."/>
            <person name="Clum A."/>
            <person name="Steindorff A."/>
            <person name="Ohm R.A."/>
            <person name="Martin F."/>
            <person name="Silar P."/>
            <person name="Natvig D.O."/>
            <person name="Lalanne C."/>
            <person name="Gautier V."/>
            <person name="Ament-Velasquez S.L."/>
            <person name="Kruys A."/>
            <person name="Hutchinson M.I."/>
            <person name="Powell A.J."/>
            <person name="Barry K."/>
            <person name="Miller A.N."/>
            <person name="Grigoriev I.V."/>
            <person name="Debuchy R."/>
            <person name="Gladieux P."/>
            <person name="Hiltunen Thoren M."/>
            <person name="Johannesson H."/>
        </authorList>
    </citation>
    <scope>NUCLEOTIDE SEQUENCE</scope>
    <source>
        <strain evidence="3">PSN293</strain>
    </source>
</reference>
<feature type="region of interest" description="Disordered" evidence="2">
    <location>
        <begin position="1"/>
        <end position="53"/>
    </location>
</feature>
<name>A0AAN6YDG6_9PEZI</name>
<sequence length="525" mass="57490">MAEGVPVAAPTENKKRRRDVDDHSGPASHSDRSSIPRIPQPPPPQTGNDKPINYLCKPNAPRLRLFQSENEAFSDMVGLINDYEGVLSRHESLAAKLGAKLTSPRLLRAMESLFEGSIAATPLCQYGDARDSDPTWCAPSWLEIVEFAASHPRDFNLTSTPDGRRVCNFTMNNAHVEISEDDWRLIMSGALDRFRLVAPEPLEEDEVAELATIDILEQRLQTLIKEADAVARKARRLNYHLSGRKAALNSRRSSTTQSISSSHYQPVSQQRPPPLGSLNPAYDLQADLLQQFLAPSIFPQNGSSMTQPASISSGPLPIDVPRQSTAPSTITTSQTHILTPNSRRSPAYSAGSPTRREGTAPTSTAEESQAPYRSIIQTHVEELTKGDRITPPCDRCRRLNVICVKNLTSCQGCTKKHAKCTWKSVTDDEIDVLRGREPALADDRSERGDAGSREGQNGESEGVYETNEAADTSLPTTEGDVDTEVETSEAAKVKDTPPSSASSSTRGQQPQQQARSISTGRHRHQ</sequence>
<evidence type="ECO:0000256" key="1">
    <source>
        <dbReference type="ARBA" id="ARBA00023242"/>
    </source>
</evidence>
<feature type="compositionally biased region" description="Basic and acidic residues" evidence="2">
    <location>
        <begin position="433"/>
        <end position="452"/>
    </location>
</feature>
<dbReference type="CDD" id="cd00067">
    <property type="entry name" value="GAL4"/>
    <property type="match status" value="1"/>
</dbReference>
<evidence type="ECO:0000313" key="3">
    <source>
        <dbReference type="EMBL" id="KAK4215840.1"/>
    </source>
</evidence>
<feature type="region of interest" description="Disordered" evidence="2">
    <location>
        <begin position="433"/>
        <end position="525"/>
    </location>
</feature>
<feature type="compositionally biased region" description="Basic and acidic residues" evidence="2">
    <location>
        <begin position="18"/>
        <end position="34"/>
    </location>
</feature>
<protein>
    <recommendedName>
        <fullName evidence="5">Zn(2)-C6 fungal-type domain-containing protein</fullName>
    </recommendedName>
</protein>
<feature type="compositionally biased region" description="Low complexity" evidence="2">
    <location>
        <begin position="250"/>
        <end position="262"/>
    </location>
</feature>
<evidence type="ECO:0008006" key="5">
    <source>
        <dbReference type="Google" id="ProtNLM"/>
    </source>
</evidence>
<dbReference type="GO" id="GO:0008270">
    <property type="term" value="F:zinc ion binding"/>
    <property type="evidence" value="ECO:0007669"/>
    <property type="project" value="InterPro"/>
</dbReference>
<keyword evidence="4" id="KW-1185">Reference proteome</keyword>